<dbReference type="Bgee" id="ENSXETG00000032692">
    <property type="expression patterns" value="Expressed in neurula embryo and 9 other cell types or tissues"/>
</dbReference>
<keyword evidence="3" id="KW-0678">Repressor</keyword>
<evidence type="ECO:0000256" key="1">
    <source>
        <dbReference type="ARBA" id="ARBA00004123"/>
    </source>
</evidence>
<dbReference type="Pfam" id="PF02198">
    <property type="entry name" value="SAM_PNT"/>
    <property type="match status" value="1"/>
</dbReference>
<evidence type="ECO:0000256" key="8">
    <source>
        <dbReference type="ARBA" id="ARBA00023242"/>
    </source>
</evidence>
<dbReference type="InParanoid" id="A0A803K6A4"/>
<dbReference type="InterPro" id="IPR013761">
    <property type="entry name" value="SAM/pointed_sf"/>
</dbReference>
<dbReference type="InterPro" id="IPR031362">
    <property type="entry name" value="BNIP5"/>
</dbReference>
<feature type="domain" description="PNT" evidence="10">
    <location>
        <begin position="40"/>
        <end position="124"/>
    </location>
</feature>
<dbReference type="FunFam" id="1.10.150.50:FF:000030">
    <property type="entry name" value="transcription factor ETV6"/>
    <property type="match status" value="1"/>
</dbReference>
<dbReference type="Gene3D" id="1.10.150.50">
    <property type="entry name" value="Transcription Factor, Ets-1"/>
    <property type="match status" value="1"/>
</dbReference>
<dbReference type="PROSITE" id="PS51433">
    <property type="entry name" value="PNT"/>
    <property type="match status" value="1"/>
</dbReference>
<evidence type="ECO:0000256" key="7">
    <source>
        <dbReference type="ARBA" id="ARBA00023163"/>
    </source>
</evidence>
<dbReference type="Pfam" id="PF15661">
    <property type="entry name" value="CF222"/>
    <property type="match status" value="1"/>
</dbReference>
<dbReference type="GO" id="GO:0006915">
    <property type="term" value="P:apoptotic process"/>
    <property type="evidence" value="ECO:0007669"/>
    <property type="project" value="UniProtKB-KW"/>
</dbReference>
<organism evidence="11">
    <name type="scientific">Xenopus tropicalis</name>
    <name type="common">Western clawed frog</name>
    <name type="synonym">Silurana tropicalis</name>
    <dbReference type="NCBI Taxonomy" id="8364"/>
    <lineage>
        <taxon>Eukaryota</taxon>
        <taxon>Metazoa</taxon>
        <taxon>Chordata</taxon>
        <taxon>Craniata</taxon>
        <taxon>Vertebrata</taxon>
        <taxon>Euteleostomi</taxon>
        <taxon>Amphibia</taxon>
        <taxon>Batrachia</taxon>
        <taxon>Anura</taxon>
        <taxon>Pipoidea</taxon>
        <taxon>Pipidae</taxon>
        <taxon>Xenopodinae</taxon>
        <taxon>Xenopus</taxon>
        <taxon>Silurana</taxon>
    </lineage>
</organism>
<proteinExistence type="inferred from homology"/>
<reference evidence="11" key="1">
    <citation type="journal article" date="2010" name="Science">
        <title>The genome of the Western clawed frog Xenopus tropicalis.</title>
        <authorList>
            <person name="Hellsten U."/>
            <person name="Harland R.M."/>
            <person name="Gilchrist M.J."/>
            <person name="Hendrix D."/>
            <person name="Jurka J."/>
            <person name="Kapitonov V."/>
            <person name="Ovcharenko I."/>
            <person name="Putnam N.H."/>
            <person name="Shu S."/>
            <person name="Taher L."/>
            <person name="Blitz I.L."/>
            <person name="Blumberg B."/>
            <person name="Dichmann D.S."/>
            <person name="Dubchak I."/>
            <person name="Amaya E."/>
            <person name="Detter J.C."/>
            <person name="Fletcher R."/>
            <person name="Gerhard D.S."/>
            <person name="Goodstein D."/>
            <person name="Graves T."/>
            <person name="Grigoriev I.V."/>
            <person name="Grimwood J."/>
            <person name="Kawashima T."/>
            <person name="Lindquist E."/>
            <person name="Lucas S.M."/>
            <person name="Mead P.E."/>
            <person name="Mitros T."/>
            <person name="Ogino H."/>
            <person name="Ohta Y."/>
            <person name="Poliakov A.V."/>
            <person name="Pollet N."/>
            <person name="Robert J."/>
            <person name="Salamov A."/>
            <person name="Sater A.K."/>
            <person name="Schmutz J."/>
            <person name="Terry A."/>
            <person name="Vize P.D."/>
            <person name="Warren W.C."/>
            <person name="Wells D."/>
            <person name="Wills A."/>
            <person name="Wilson R.K."/>
            <person name="Zimmerman L.B."/>
            <person name="Zorn A.M."/>
            <person name="Grainger R."/>
            <person name="Grammer T."/>
            <person name="Khokha M.K."/>
            <person name="Richardson P.M."/>
            <person name="Rokhsar D.S."/>
        </authorList>
    </citation>
    <scope>NUCLEOTIDE SEQUENCE [LARGE SCALE GENOMIC DNA]</scope>
    <source>
        <strain evidence="11">Nigerian</strain>
    </source>
</reference>
<dbReference type="GeneTree" id="ENSGT00940000162211"/>
<dbReference type="GO" id="GO:0000977">
    <property type="term" value="F:RNA polymerase II transcription regulatory region sequence-specific DNA binding"/>
    <property type="evidence" value="ECO:0007669"/>
    <property type="project" value="UniProtKB-ARBA"/>
</dbReference>
<keyword evidence="5" id="KW-0805">Transcription regulation</keyword>
<evidence type="ECO:0000256" key="3">
    <source>
        <dbReference type="ARBA" id="ARBA00022491"/>
    </source>
</evidence>
<evidence type="ECO:0000256" key="6">
    <source>
        <dbReference type="ARBA" id="ARBA00023125"/>
    </source>
</evidence>
<comment type="similarity">
    <text evidence="2">Belongs to the ETS family.</text>
</comment>
<feature type="compositionally biased region" description="Polar residues" evidence="9">
    <location>
        <begin position="356"/>
        <end position="375"/>
    </location>
</feature>
<reference evidence="11" key="2">
    <citation type="submission" date="2021-03" db="UniProtKB">
        <authorList>
            <consortium name="Ensembl"/>
        </authorList>
    </citation>
    <scope>IDENTIFICATION</scope>
</reference>
<feature type="region of interest" description="Disordered" evidence="9">
    <location>
        <begin position="315"/>
        <end position="334"/>
    </location>
</feature>
<dbReference type="GO" id="GO:0000981">
    <property type="term" value="F:DNA-binding transcription factor activity, RNA polymerase II-specific"/>
    <property type="evidence" value="ECO:0007669"/>
    <property type="project" value="UniProtKB-ARBA"/>
</dbReference>
<sequence>MSENGNTQSFYGNKARLEASLSGTVPLLDGSSYSLTETDFSIIEDVISKVPGSLRIHPSLWSKDDVIQWLRWAEKECSLRRTDDKKFVMNGRALCILTKEDFKKRSPSSGDVLYELLRHIKTHRKALVNHPFISKSIRKMNYLQLHSCAKRGVHAPSPGHMQGNPLLGVLTPPSAKATDRRNADLLEKKTQTEWHTTDIITSHTSKCQHLSVEKTDAQEGPLNLSHKLERLPDLENRNDYLAAHVEKPRTVKLVFQQPAGSNRATQQAMEETLRCHHMERTDSLKMETKQRGKFSSLDKREAKKVLERYVKRSLSNSSEKTAYKGTEKRQKEIERSASDIVRPGTMRVIMKEGKLAQQTPESTKAQTEDSSNITGINDEAANPNLVNSTDNANTSQNVKKQSWFKNFFGLLFKKKDDKKEERTTSCMPEDNATISSEAVCPQPPKKTIGRKNSIRKAFSFKKKAAEKVNVSQVQADCECNSKPKRPTALPLQHIYRPSSFRGSKKKKDCFYDKVTDEIEQIVKESDSLAAHTRKESFGDELTSKEAEDPDVLIKTIVSILRKEGDELNKKVKEDPTLSSFFREISYNSFRHLADVYVDKEVKNKVSDVTPEDIKFAYSVDFTAKVACISNHPVNRIMGFGNKYLQDTFPCPSYIRRPWNNSVDQDDVISPD</sequence>
<dbReference type="PANTHER" id="PTHR14965">
    <property type="entry name" value="SI:CH73-248E21.1"/>
    <property type="match status" value="1"/>
</dbReference>
<gene>
    <name evidence="11" type="primary">XB5809687</name>
</gene>
<comment type="subcellular location">
    <subcellularLocation>
        <location evidence="1">Nucleus</location>
    </subcellularLocation>
</comment>
<keyword evidence="4" id="KW-0053">Apoptosis</keyword>
<feature type="region of interest" description="Disordered" evidence="9">
    <location>
        <begin position="353"/>
        <end position="397"/>
    </location>
</feature>
<accession>A0A803K6A4</accession>
<keyword evidence="6" id="KW-0238">DNA-binding</keyword>
<dbReference type="PANTHER" id="PTHR14965:SF9">
    <property type="entry name" value="APOPTOSIS FACILITATOR BCL-2-LIKE PROTEIN 14"/>
    <property type="match status" value="1"/>
</dbReference>
<dbReference type="Ensembl" id="ENSXETT00000111822">
    <property type="protein sequence ID" value="ENSXETP00000115898"/>
    <property type="gene ID" value="ENSXETG00000032692"/>
</dbReference>
<feature type="compositionally biased region" description="Basic and acidic residues" evidence="9">
    <location>
        <begin position="321"/>
        <end position="334"/>
    </location>
</feature>
<evidence type="ECO:0000256" key="5">
    <source>
        <dbReference type="ARBA" id="ARBA00023015"/>
    </source>
</evidence>
<evidence type="ECO:0000256" key="9">
    <source>
        <dbReference type="SAM" id="MobiDB-lite"/>
    </source>
</evidence>
<dbReference type="AlphaFoldDB" id="A0A803K6A4"/>
<evidence type="ECO:0000256" key="4">
    <source>
        <dbReference type="ARBA" id="ARBA00022703"/>
    </source>
</evidence>
<dbReference type="InterPro" id="IPR003118">
    <property type="entry name" value="Pointed_dom"/>
</dbReference>
<keyword evidence="8" id="KW-0539">Nucleus</keyword>
<evidence type="ECO:0000256" key="2">
    <source>
        <dbReference type="ARBA" id="ARBA00005562"/>
    </source>
</evidence>
<feature type="compositionally biased region" description="Polar residues" evidence="9">
    <location>
        <begin position="384"/>
        <end position="397"/>
    </location>
</feature>
<keyword evidence="7" id="KW-0804">Transcription</keyword>
<protein>
    <submittedName>
        <fullName evidence="11">Uncharacterized XB5809687</fullName>
    </submittedName>
</protein>
<name>A0A803K6A4_XENTR</name>
<dbReference type="GO" id="GO:0005634">
    <property type="term" value="C:nucleus"/>
    <property type="evidence" value="ECO:0007669"/>
    <property type="project" value="UniProtKB-SubCell"/>
</dbReference>
<dbReference type="SMART" id="SM00251">
    <property type="entry name" value="SAM_PNT"/>
    <property type="match status" value="1"/>
</dbReference>
<dbReference type="SUPFAM" id="SSF47769">
    <property type="entry name" value="SAM/Pointed domain"/>
    <property type="match status" value="1"/>
</dbReference>
<evidence type="ECO:0000259" key="10">
    <source>
        <dbReference type="PROSITE" id="PS51433"/>
    </source>
</evidence>
<evidence type="ECO:0000313" key="11">
    <source>
        <dbReference type="Ensembl" id="ENSXETP00000115898"/>
    </source>
</evidence>